<keyword evidence="9" id="KW-1185">Reference proteome</keyword>
<comment type="subunit">
    <text evidence="5">Binds to mitochondrial small subunit 15S rRNA.</text>
</comment>
<organism evidence="8 9">
    <name type="scientific">Monosporascus ibericus</name>
    <dbReference type="NCBI Taxonomy" id="155417"/>
    <lineage>
        <taxon>Eukaryota</taxon>
        <taxon>Fungi</taxon>
        <taxon>Dikarya</taxon>
        <taxon>Ascomycota</taxon>
        <taxon>Pezizomycotina</taxon>
        <taxon>Sordariomycetes</taxon>
        <taxon>Xylariomycetidae</taxon>
        <taxon>Xylariales</taxon>
        <taxon>Xylariales incertae sedis</taxon>
        <taxon>Monosporascus</taxon>
    </lineage>
</organism>
<dbReference type="CDD" id="cd01723">
    <property type="entry name" value="LSm4"/>
    <property type="match status" value="1"/>
</dbReference>
<evidence type="ECO:0000259" key="7">
    <source>
        <dbReference type="PROSITE" id="PS52002"/>
    </source>
</evidence>
<keyword evidence="3" id="KW-0677">Repeat</keyword>
<keyword evidence="2" id="KW-0507">mRNA processing</keyword>
<keyword evidence="2" id="KW-0508">mRNA splicing</keyword>
<dbReference type="Pfam" id="PF13812">
    <property type="entry name" value="PPR_3"/>
    <property type="match status" value="1"/>
</dbReference>
<evidence type="ECO:0000256" key="5">
    <source>
        <dbReference type="ARBA" id="ARBA00044511"/>
    </source>
</evidence>
<feature type="domain" description="Sm" evidence="7">
    <location>
        <begin position="2"/>
        <end position="75"/>
    </location>
</feature>
<dbReference type="SUPFAM" id="SSF50182">
    <property type="entry name" value="Sm-like ribonucleoproteins"/>
    <property type="match status" value="1"/>
</dbReference>
<dbReference type="InterPro" id="IPR047575">
    <property type="entry name" value="Sm"/>
</dbReference>
<dbReference type="GO" id="GO:0003723">
    <property type="term" value="F:RNA binding"/>
    <property type="evidence" value="ECO:0007669"/>
    <property type="project" value="InterPro"/>
</dbReference>
<proteinExistence type="inferred from homology"/>
<dbReference type="AlphaFoldDB" id="A0A4Q4SUE2"/>
<dbReference type="OrthoDB" id="747253at2759"/>
<dbReference type="InterPro" id="IPR011990">
    <property type="entry name" value="TPR-like_helical_dom_sf"/>
</dbReference>
<dbReference type="InterPro" id="IPR010920">
    <property type="entry name" value="LSM_dom_sf"/>
</dbReference>
<dbReference type="PANTHER" id="PTHR47447:SF17">
    <property type="entry name" value="OS12G0638900 PROTEIN"/>
    <property type="match status" value="1"/>
</dbReference>
<evidence type="ECO:0000256" key="6">
    <source>
        <dbReference type="SAM" id="MobiDB-lite"/>
    </source>
</evidence>
<dbReference type="GO" id="GO:0000398">
    <property type="term" value="P:mRNA splicing, via spliceosome"/>
    <property type="evidence" value="ECO:0007669"/>
    <property type="project" value="InterPro"/>
</dbReference>
<dbReference type="PANTHER" id="PTHR47447">
    <property type="entry name" value="OS03G0856100 PROTEIN"/>
    <property type="match status" value="1"/>
</dbReference>
<sequence length="700" mass="78994">MLPLGLLNAAQGHPMLVELKNGETLNGHLIQCDTWMNLTLKEVIQTSPEADKFVRLPEVYVKGNNTNSRTSRAPSGAGAAAMVKDVATTAEEEAIEEGVEDAVKAEGEAEAVVLEKAATAKMLHQLRGISPRDDGYVKKTDRARAQYIKRAAKRSPWVPEPLFHGLDVLAERLDRVPTRTIYEALRELQNIEDSYSSVVRLVEYLVKERGEQPNELLYECLIRANVDPRHGSAEVAGSLVKEMMEKGIQTSPRIYQALLEVTAVHPDYILRSSALRDMKNRWYSPSLDGLTSIIVGLLRDGQYELALEKLEELYKSSVTIPPWLYHIFVYIFGELGFHGESFQILQHQLKVYGPNQLMMTWSFLLDVYSRDAFYPGITYIWERMVTPGLLNPPDGAAVNVLNTASRHGDAALVTSVMRLLTDRGQRLDLHHYEALIDAHTLHHEVRKAFTVLCIMRGAGLSPDSSSTRSIYQMLRESPSATDEALSALQELRQQYQVPIAAFNVVLEATVLHHGFKRAFDLYRAVRRICADDGPDLRTFHVLLRRCALRKSMNFLLDEMQTFGVRPDREAYDQLIRICALQDDYEPAFKYLERMTQSSSGSFGERAAAGSGWWMSRASALALARRCVHAQDARVRLIMDECRRRGMSIDADVRRLVERAQKGRELQQQQQQQEEGDKREEVTPLVQEPSALSRLVAAMSS</sequence>
<dbReference type="Gene3D" id="1.25.40.10">
    <property type="entry name" value="Tetratricopeptide repeat domain"/>
    <property type="match status" value="3"/>
</dbReference>
<name>A0A4Q4SUE2_9PEZI</name>
<evidence type="ECO:0000256" key="1">
    <source>
        <dbReference type="ARBA" id="ARBA00006192"/>
    </source>
</evidence>
<dbReference type="SMART" id="SM00651">
    <property type="entry name" value="Sm"/>
    <property type="match status" value="1"/>
</dbReference>
<evidence type="ECO:0000313" key="9">
    <source>
        <dbReference type="Proteomes" id="UP000293360"/>
    </source>
</evidence>
<dbReference type="InterPro" id="IPR001163">
    <property type="entry name" value="Sm_dom_euk/arc"/>
</dbReference>
<comment type="similarity">
    <text evidence="1">Belongs to the CCM1 family.</text>
</comment>
<dbReference type="InterPro" id="IPR057027">
    <property type="entry name" value="TPR_mt"/>
</dbReference>
<dbReference type="STRING" id="155417.A0A4Q4SUE2"/>
<comment type="function">
    <text evidence="4">Regulates mitochondrial small subunit maturation by controlling 15S rRNA 5'-end processing. Localizes to the 5' precursor of the 15S rRNA in a position that is subsequently occupied by mS47 in the mature yeast mtSSU. Uses structure and sequence-specific RNA recognition, binding to a single-stranded region of the precursor and specifically recognizing bases -6 to -1. The exchange of Ccm1 for mS47 is coupled to the irreversible removal of precursor rRNA that is accompanied by conformational changes of the mitoribosomal proteins uS5m and mS26. These conformational changes signal completion of 5'-end rRNA processing through protection of the mature 5'-end of the 15S rRNA and stabilization of mS47. The removal of the 5' precursor together with the dissociation of Ccm1 may be catalyzed by the 5'-3' exoribonuclease Pet127. Involved in the specific removal of group I introns in mitochondrial encoded transcripts.</text>
</comment>
<evidence type="ECO:0000256" key="2">
    <source>
        <dbReference type="ARBA" id="ARBA00022728"/>
    </source>
</evidence>
<evidence type="ECO:0000256" key="4">
    <source>
        <dbReference type="ARBA" id="ARBA00044493"/>
    </source>
</evidence>
<reference evidence="8 9" key="1">
    <citation type="submission" date="2018-06" db="EMBL/GenBank/DDBJ databases">
        <title>Complete Genomes of Monosporascus.</title>
        <authorList>
            <person name="Robinson A.J."/>
            <person name="Natvig D.O."/>
        </authorList>
    </citation>
    <scope>NUCLEOTIDE SEQUENCE [LARGE SCALE GENOMIC DNA]</scope>
    <source>
        <strain evidence="8 9">CBS 110550</strain>
    </source>
</reference>
<comment type="caution">
    <text evidence="8">The sequence shown here is derived from an EMBL/GenBank/DDBJ whole genome shotgun (WGS) entry which is preliminary data.</text>
</comment>
<protein>
    <recommendedName>
        <fullName evidence="7">Sm domain-containing protein</fullName>
    </recommendedName>
</protein>
<accession>A0A4Q4SUE2</accession>
<evidence type="ECO:0000256" key="3">
    <source>
        <dbReference type="ARBA" id="ARBA00022737"/>
    </source>
</evidence>
<dbReference type="EMBL" id="QJNU01001575">
    <property type="protein sequence ID" value="RYO74913.1"/>
    <property type="molecule type" value="Genomic_DNA"/>
</dbReference>
<dbReference type="PROSITE" id="PS52002">
    <property type="entry name" value="SM"/>
    <property type="match status" value="1"/>
</dbReference>
<dbReference type="InterPro" id="IPR002885">
    <property type="entry name" value="PPR_rpt"/>
</dbReference>
<evidence type="ECO:0000313" key="8">
    <source>
        <dbReference type="EMBL" id="RYO74913.1"/>
    </source>
</evidence>
<dbReference type="Gene3D" id="2.30.30.100">
    <property type="match status" value="1"/>
</dbReference>
<dbReference type="InterPro" id="IPR034101">
    <property type="entry name" value="Lsm4"/>
</dbReference>
<dbReference type="GO" id="GO:0000956">
    <property type="term" value="P:nuclear-transcribed mRNA catabolic process"/>
    <property type="evidence" value="ECO:0007669"/>
    <property type="project" value="InterPro"/>
</dbReference>
<dbReference type="Pfam" id="PF23276">
    <property type="entry name" value="TPR_24"/>
    <property type="match status" value="1"/>
</dbReference>
<gene>
    <name evidence="8" type="ORF">DL764_010657</name>
</gene>
<feature type="region of interest" description="Disordered" evidence="6">
    <location>
        <begin position="660"/>
        <end position="685"/>
    </location>
</feature>
<dbReference type="GO" id="GO:0005681">
    <property type="term" value="C:spliceosomal complex"/>
    <property type="evidence" value="ECO:0007669"/>
    <property type="project" value="UniProtKB-KW"/>
</dbReference>
<dbReference type="Pfam" id="PF01423">
    <property type="entry name" value="LSM"/>
    <property type="match status" value="1"/>
</dbReference>
<dbReference type="Proteomes" id="UP000293360">
    <property type="component" value="Unassembled WGS sequence"/>
</dbReference>
<keyword evidence="2" id="KW-0747">Spliceosome</keyword>